<sequence length="636" mass="72369">MPVILILSPIVKNATNHWKRRSEDTLVQGDTPPILFTCGETGESEYITPVLNERSYADGNRIMLFDPSKNPSEDLHDRYLKETDIPIVALSSLMEIGLEESRVVVPKQRSYTGAKPVIPQALANTRCSDLGLDEVLGRLNKILGMASSIEAHCEGRDDLFQVLTVHPRHFPKEVELSVLEAYIDGDVDFGTSYAYLRPYWHDVSTIKQALHIHQEEDHEMHQNVLIDKRIKGGETPPRRVWDLYANRVVPFWVARVYPWGISHAWMGEKDCLDVWTPINNFEWPVPIPKDANLDLVRIEMLNLGAEYVWLDVLCLRQPGGRREDLCVDEWKVDVSTIGAVYRDVPVAGYFSGLGHPLSLQPSDFDSDRCWFRRAWTLQEIPEDMIIVGETFDDGTMGEEIRVEFCNKLASLQQMRRSDSVFDVLSQMQGRVSVNPVDKVAGLAYLLYSDYIPIYDGEQSEEDAWTALVNVMQHWSQMHFLFFYPKPGNGHKRWRPSWTQIMTERLPSNGGVRRSDRSTGGLRDTSYIDLYYGPCIDSCYVRGLADISSSGQCREGELVVKDNTGEIHRLKVVAAHAFPIPDGCYTLLGSCRRQDPFWVVGRKGPDGFHKLSVFSLADISERGKLRVAEHYVEMVLC</sequence>
<evidence type="ECO:0000313" key="1">
    <source>
        <dbReference type="EMBL" id="SJL18124.1"/>
    </source>
</evidence>
<gene>
    <name evidence="1" type="ORF">ARMOST_21696</name>
</gene>
<reference evidence="2" key="1">
    <citation type="journal article" date="2017" name="Nat. Ecol. Evol.">
        <title>Genome expansion and lineage-specific genetic innovations in the forest pathogenic fungi Armillaria.</title>
        <authorList>
            <person name="Sipos G."/>
            <person name="Prasanna A.N."/>
            <person name="Walter M.C."/>
            <person name="O'Connor E."/>
            <person name="Balint B."/>
            <person name="Krizsan K."/>
            <person name="Kiss B."/>
            <person name="Hess J."/>
            <person name="Varga T."/>
            <person name="Slot J."/>
            <person name="Riley R."/>
            <person name="Boka B."/>
            <person name="Rigling D."/>
            <person name="Barry K."/>
            <person name="Lee J."/>
            <person name="Mihaltcheva S."/>
            <person name="LaButti K."/>
            <person name="Lipzen A."/>
            <person name="Waldron R."/>
            <person name="Moloney N.M."/>
            <person name="Sperisen C."/>
            <person name="Kredics L."/>
            <person name="Vagvoelgyi C."/>
            <person name="Patrignani A."/>
            <person name="Fitzpatrick D."/>
            <person name="Nagy I."/>
            <person name="Doyle S."/>
            <person name="Anderson J.B."/>
            <person name="Grigoriev I.V."/>
            <person name="Gueldener U."/>
            <person name="Muensterkoetter M."/>
            <person name="Nagy L.G."/>
        </authorList>
    </citation>
    <scope>NUCLEOTIDE SEQUENCE [LARGE SCALE GENOMIC DNA]</scope>
    <source>
        <strain evidence="2">C18/9</strain>
    </source>
</reference>
<evidence type="ECO:0000313" key="2">
    <source>
        <dbReference type="Proteomes" id="UP000219338"/>
    </source>
</evidence>
<keyword evidence="2" id="KW-1185">Reference proteome</keyword>
<name>A0A284SAS8_ARMOS</name>
<evidence type="ECO:0008006" key="3">
    <source>
        <dbReference type="Google" id="ProtNLM"/>
    </source>
</evidence>
<organism evidence="1 2">
    <name type="scientific">Armillaria ostoyae</name>
    <name type="common">Armillaria root rot fungus</name>
    <dbReference type="NCBI Taxonomy" id="47428"/>
    <lineage>
        <taxon>Eukaryota</taxon>
        <taxon>Fungi</taxon>
        <taxon>Dikarya</taxon>
        <taxon>Basidiomycota</taxon>
        <taxon>Agaricomycotina</taxon>
        <taxon>Agaricomycetes</taxon>
        <taxon>Agaricomycetidae</taxon>
        <taxon>Agaricales</taxon>
        <taxon>Marasmiineae</taxon>
        <taxon>Physalacriaceae</taxon>
        <taxon>Armillaria</taxon>
    </lineage>
</organism>
<dbReference type="OrthoDB" id="5418601at2759"/>
<dbReference type="AlphaFoldDB" id="A0A284SAS8"/>
<dbReference type="EMBL" id="FUEG01000053">
    <property type="protein sequence ID" value="SJL18124.1"/>
    <property type="molecule type" value="Genomic_DNA"/>
</dbReference>
<dbReference type="Proteomes" id="UP000219338">
    <property type="component" value="Unassembled WGS sequence"/>
</dbReference>
<proteinExistence type="predicted"/>
<accession>A0A284SAS8</accession>
<protein>
    <recommendedName>
        <fullName evidence="3">Heterokaryon incompatibility domain-containing protein</fullName>
    </recommendedName>
</protein>